<dbReference type="AlphaFoldDB" id="A0A084W929"/>
<feature type="region of interest" description="Disordered" evidence="1">
    <location>
        <begin position="53"/>
        <end position="72"/>
    </location>
</feature>
<sequence>MLPIGKFRNPVGPLPTGSSSFRPTMCKSPLETYAFASKLSPILSPLWMGVLPPWRTTSKPQQNPTSFPPSPWERIHWGRLGSGRLKPNGVLVERERKELDESSAARNRSHLHLHLPVVTVAESRTSATPGSRPAVGEGSSR</sequence>
<dbReference type="Proteomes" id="UP000030765">
    <property type="component" value="Unassembled WGS sequence"/>
</dbReference>
<feature type="region of interest" description="Disordered" evidence="1">
    <location>
        <begin position="117"/>
        <end position="141"/>
    </location>
</feature>
<dbReference type="EMBL" id="KE525320">
    <property type="protein sequence ID" value="KFB46723.1"/>
    <property type="molecule type" value="Genomic_DNA"/>
</dbReference>
<dbReference type="EnsemblMetazoa" id="ASIC014724-RA">
    <property type="protein sequence ID" value="ASIC014724-PA"/>
    <property type="gene ID" value="ASIC014724"/>
</dbReference>
<dbReference type="EMBL" id="ATLV01021589">
    <property type="status" value="NOT_ANNOTATED_CDS"/>
    <property type="molecule type" value="Genomic_DNA"/>
</dbReference>
<protein>
    <submittedName>
        <fullName evidence="2 3">Type II secretion system protein E</fullName>
    </submittedName>
</protein>
<reference evidence="2 4" key="1">
    <citation type="journal article" date="2014" name="BMC Genomics">
        <title>Genome sequence of Anopheles sinensis provides insight into genetics basis of mosquito competence for malaria parasites.</title>
        <authorList>
            <person name="Zhou D."/>
            <person name="Zhang D."/>
            <person name="Ding G."/>
            <person name="Shi L."/>
            <person name="Hou Q."/>
            <person name="Ye Y."/>
            <person name="Xu Y."/>
            <person name="Zhou H."/>
            <person name="Xiong C."/>
            <person name="Li S."/>
            <person name="Yu J."/>
            <person name="Hong S."/>
            <person name="Yu X."/>
            <person name="Zou P."/>
            <person name="Chen C."/>
            <person name="Chang X."/>
            <person name="Wang W."/>
            <person name="Lv Y."/>
            <person name="Sun Y."/>
            <person name="Ma L."/>
            <person name="Shen B."/>
            <person name="Zhu C."/>
        </authorList>
    </citation>
    <scope>NUCLEOTIDE SEQUENCE [LARGE SCALE GENOMIC DNA]</scope>
</reference>
<evidence type="ECO:0000313" key="2">
    <source>
        <dbReference type="EMBL" id="KFB46723.1"/>
    </source>
</evidence>
<reference evidence="3" key="2">
    <citation type="submission" date="2020-05" db="UniProtKB">
        <authorList>
            <consortium name="EnsemblMetazoa"/>
        </authorList>
    </citation>
    <scope>IDENTIFICATION</scope>
</reference>
<organism evidence="2">
    <name type="scientific">Anopheles sinensis</name>
    <name type="common">Mosquito</name>
    <dbReference type="NCBI Taxonomy" id="74873"/>
    <lineage>
        <taxon>Eukaryota</taxon>
        <taxon>Metazoa</taxon>
        <taxon>Ecdysozoa</taxon>
        <taxon>Arthropoda</taxon>
        <taxon>Hexapoda</taxon>
        <taxon>Insecta</taxon>
        <taxon>Pterygota</taxon>
        <taxon>Neoptera</taxon>
        <taxon>Endopterygota</taxon>
        <taxon>Diptera</taxon>
        <taxon>Nematocera</taxon>
        <taxon>Culicoidea</taxon>
        <taxon>Culicidae</taxon>
        <taxon>Anophelinae</taxon>
        <taxon>Anopheles</taxon>
    </lineage>
</organism>
<evidence type="ECO:0000313" key="4">
    <source>
        <dbReference type="Proteomes" id="UP000030765"/>
    </source>
</evidence>
<feature type="compositionally biased region" description="Polar residues" evidence="1">
    <location>
        <begin position="55"/>
        <end position="65"/>
    </location>
</feature>
<feature type="region of interest" description="Disordered" evidence="1">
    <location>
        <begin position="1"/>
        <end position="21"/>
    </location>
</feature>
<evidence type="ECO:0000256" key="1">
    <source>
        <dbReference type="SAM" id="MobiDB-lite"/>
    </source>
</evidence>
<name>A0A084W929_ANOSI</name>
<gene>
    <name evidence="2" type="ORF">ZHAS_00014724</name>
</gene>
<keyword evidence="4" id="KW-1185">Reference proteome</keyword>
<proteinExistence type="predicted"/>
<evidence type="ECO:0000313" key="3">
    <source>
        <dbReference type="EnsemblMetazoa" id="ASIC014724-PA"/>
    </source>
</evidence>
<accession>A0A084W929</accession>
<dbReference type="VEuPathDB" id="VectorBase:ASIC014724"/>